<evidence type="ECO:0000256" key="1">
    <source>
        <dbReference type="SAM" id="SignalP"/>
    </source>
</evidence>
<keyword evidence="3" id="KW-1185">Reference proteome</keyword>
<dbReference type="KEGG" id="hth:HTH_0356"/>
<protein>
    <recommendedName>
        <fullName evidence="4">Lipoprotein</fullName>
    </recommendedName>
</protein>
<accession>D3DG70</accession>
<proteinExistence type="predicted"/>
<dbReference type="Proteomes" id="UP000002574">
    <property type="component" value="Chromosome"/>
</dbReference>
<evidence type="ECO:0000313" key="3">
    <source>
        <dbReference type="Proteomes" id="UP000002574"/>
    </source>
</evidence>
<feature type="chain" id="PRO_5003042031" description="Lipoprotein" evidence="1">
    <location>
        <begin position="18"/>
        <end position="185"/>
    </location>
</feature>
<dbReference type="KEGG" id="hte:Hydth_0354"/>
<reference evidence="2 3" key="1">
    <citation type="journal article" date="2010" name="J. Bacteriol.">
        <title>Complete genome sequence of the thermophilic, obligately chemolithoautotrophic hydrogen-oxidizing bacterium Hydrogenobacter thermophilus TK-6.</title>
        <authorList>
            <person name="Arai H."/>
            <person name="Kanbe H."/>
            <person name="Ishii M."/>
            <person name="Igarashi Y."/>
        </authorList>
    </citation>
    <scope>NUCLEOTIDE SEQUENCE [LARGE SCALE GENOMIC DNA]</scope>
    <source>
        <strain evidence="3">DSM 6534 / IAM 12695 / TK-6</strain>
    </source>
</reference>
<gene>
    <name evidence="2" type="ordered locus">HTH_0356</name>
</gene>
<dbReference type="PROSITE" id="PS51257">
    <property type="entry name" value="PROKAR_LIPOPROTEIN"/>
    <property type="match status" value="1"/>
</dbReference>
<name>D3DG70_HYDTT</name>
<sequence>MKRVFLVCLLMLSYACAPVVCPGEKEVRSRYSEDTAPKNYEAFTSLRYGILRVPIYIEKSEGKYTIRSPQTGTVFLKDSNLCVNATCLDLPVNPDGLIFGALLRGDEKPSCSFGTITFERDDQMYKRKYIFSNGELKRVELTDKNRDRILILEYGDRSKEGYYKRVKASLGDMTFLFSVDELKRR</sequence>
<dbReference type="STRING" id="608538.HTH_0356"/>
<feature type="signal peptide" evidence="1">
    <location>
        <begin position="1"/>
        <end position="17"/>
    </location>
</feature>
<evidence type="ECO:0000313" key="2">
    <source>
        <dbReference type="EMBL" id="BAI68822.1"/>
    </source>
</evidence>
<dbReference type="EMBL" id="AP011112">
    <property type="protein sequence ID" value="BAI68822.1"/>
    <property type="molecule type" value="Genomic_DNA"/>
</dbReference>
<keyword evidence="1" id="KW-0732">Signal</keyword>
<dbReference type="AlphaFoldDB" id="D3DG70"/>
<evidence type="ECO:0008006" key="4">
    <source>
        <dbReference type="Google" id="ProtNLM"/>
    </source>
</evidence>
<dbReference type="RefSeq" id="WP_012963005.1">
    <property type="nucleotide sequence ID" value="NC_013799.1"/>
</dbReference>
<organism evidence="2 3">
    <name type="scientific">Hydrogenobacter thermophilus (strain DSM 6534 / IAM 12695 / TK-6)</name>
    <dbReference type="NCBI Taxonomy" id="608538"/>
    <lineage>
        <taxon>Bacteria</taxon>
        <taxon>Pseudomonadati</taxon>
        <taxon>Aquificota</taxon>
        <taxon>Aquificia</taxon>
        <taxon>Aquificales</taxon>
        <taxon>Aquificaceae</taxon>
        <taxon>Hydrogenobacter</taxon>
    </lineage>
</organism>
<dbReference type="OrthoDB" id="14373at2"/>